<evidence type="ECO:0000313" key="6">
    <source>
        <dbReference type="EMBL" id="MDV7714183.1"/>
    </source>
</evidence>
<sequence>MSKLFIDDISKASVSAVVVTYNRLELLKQSVSALQNQHSQTLKHIIIINGASTDGTEKWIEQESKKDDKIIVLNLPKNIGGAGGFNQGIRAFIEKTNDDFVWLMDDDSLVTKDSLDRLLEVWKVDPAAGMAASHDIWKDGTWANMNMAAPLFSDKIKVYYGDQPFVRIKHSTFVSTIVSRMAVLKVGLPQKEYFIWGDDIEYTQRVTHFFPGFFVRNSIVLHASGQNPLPGDISGENDKQRLPRYLNEFRNRLCTSRRRHSLPKYLKTLAHNIFDLLKVILKPGVKFRIAKLGIIIKGTWNGFFFNPPIEYADSDYQYRAEVTEKTWK</sequence>
<dbReference type="GO" id="GO:0016757">
    <property type="term" value="F:glycosyltransferase activity"/>
    <property type="evidence" value="ECO:0007669"/>
    <property type="project" value="UniProtKB-KW"/>
</dbReference>
<dbReference type="AlphaFoldDB" id="A0A3S7H8W6"/>
<dbReference type="Gene3D" id="3.90.550.10">
    <property type="entry name" value="Spore Coat Polysaccharide Biosynthesis Protein SpsA, Chain A"/>
    <property type="match status" value="1"/>
</dbReference>
<protein>
    <submittedName>
        <fullName evidence="7">Glycosyl transferase</fullName>
    </submittedName>
    <submittedName>
        <fullName evidence="6">Glycosyltransferase</fullName>
    </submittedName>
</protein>
<dbReference type="Proteomes" id="UP000181728">
    <property type="component" value="Unassembled WGS sequence"/>
</dbReference>
<dbReference type="SUPFAM" id="SSF53448">
    <property type="entry name" value="Nucleotide-diphospho-sugar transferases"/>
    <property type="match status" value="1"/>
</dbReference>
<dbReference type="CDD" id="cd04185">
    <property type="entry name" value="GT_2_like_b"/>
    <property type="match status" value="1"/>
</dbReference>
<evidence type="ECO:0000256" key="3">
    <source>
        <dbReference type="ARBA" id="ARBA00022676"/>
    </source>
</evidence>
<evidence type="ECO:0000256" key="1">
    <source>
        <dbReference type="ARBA" id="ARBA00004776"/>
    </source>
</evidence>
<keyword evidence="4 7" id="KW-0808">Transferase</keyword>
<comment type="caution">
    <text evidence="7">The sequence shown here is derived from an EMBL/GenBank/DDBJ whole genome shotgun (WGS) entry which is preliminary data.</text>
</comment>
<dbReference type="EMBL" id="WERV01000001">
    <property type="protein sequence ID" value="MDV7714183.1"/>
    <property type="molecule type" value="Genomic_DNA"/>
</dbReference>
<evidence type="ECO:0000256" key="2">
    <source>
        <dbReference type="ARBA" id="ARBA00006739"/>
    </source>
</evidence>
<gene>
    <name evidence="7" type="ORF">ATX59_08625</name>
    <name evidence="6" type="ORF">GA838_00085</name>
</gene>
<evidence type="ECO:0000256" key="4">
    <source>
        <dbReference type="ARBA" id="ARBA00022679"/>
    </source>
</evidence>
<dbReference type="InterPro" id="IPR029044">
    <property type="entry name" value="Nucleotide-diphossugar_trans"/>
</dbReference>
<dbReference type="Proteomes" id="UP001281024">
    <property type="component" value="Unassembled WGS sequence"/>
</dbReference>
<evidence type="ECO:0000259" key="5">
    <source>
        <dbReference type="Pfam" id="PF00535"/>
    </source>
</evidence>
<organism evidence="7 8">
    <name type="scientific">Oenococcus oeni</name>
    <name type="common">Leuconostoc oenos</name>
    <dbReference type="NCBI Taxonomy" id="1247"/>
    <lineage>
        <taxon>Bacteria</taxon>
        <taxon>Bacillati</taxon>
        <taxon>Bacillota</taxon>
        <taxon>Bacilli</taxon>
        <taxon>Lactobacillales</taxon>
        <taxon>Lactobacillaceae</taxon>
        <taxon>Oenococcus</taxon>
    </lineage>
</organism>
<reference evidence="6" key="2">
    <citation type="submission" date="2019-10" db="EMBL/GenBank/DDBJ databases">
        <title>Malate fermentation in French cider.</title>
        <authorList>
            <person name="Cousin F.J."/>
            <person name="Medina Fernandez S."/>
            <person name="Misery B."/>
            <person name="Laplace J.-M."/>
            <person name="Cretenet M."/>
        </authorList>
    </citation>
    <scope>NUCLEOTIDE SEQUENCE</scope>
    <source>
        <strain evidence="6">UCMA15129</strain>
    </source>
</reference>
<name>A0A3S7H8W6_OENOE</name>
<dbReference type="PANTHER" id="PTHR43179">
    <property type="entry name" value="RHAMNOSYLTRANSFERASE WBBL"/>
    <property type="match status" value="1"/>
</dbReference>
<comment type="similarity">
    <text evidence="2">Belongs to the glycosyltransferase 2 family.</text>
</comment>
<comment type="pathway">
    <text evidence="1">Cell wall biogenesis; cell wall polysaccharide biosynthesis.</text>
</comment>
<dbReference type="Pfam" id="PF00535">
    <property type="entry name" value="Glycos_transf_2"/>
    <property type="match status" value="1"/>
</dbReference>
<evidence type="ECO:0000313" key="7">
    <source>
        <dbReference type="EMBL" id="OIM20485.1"/>
    </source>
</evidence>
<evidence type="ECO:0000313" key="8">
    <source>
        <dbReference type="Proteomes" id="UP000181728"/>
    </source>
</evidence>
<dbReference type="InterPro" id="IPR001173">
    <property type="entry name" value="Glyco_trans_2-like"/>
</dbReference>
<accession>A0A3S7H8W6</accession>
<dbReference type="RefSeq" id="WP_032808780.1">
    <property type="nucleotide sequence ID" value="NZ_CP014324.1"/>
</dbReference>
<reference evidence="7 8" key="1">
    <citation type="journal article" date="2016" name="BMC Genomics">
        <title>Consensus pan-genome assembly of the specialised wine bacterium Oenococcus oeni.</title>
        <authorList>
            <person name="Sternes P.R."/>
            <person name="Borneman A.R."/>
        </authorList>
    </citation>
    <scope>NUCLEOTIDE SEQUENCE [LARGE SCALE GENOMIC DNA]</scope>
    <source>
        <strain evidence="7 8">AWRIB661</strain>
    </source>
</reference>
<dbReference type="PANTHER" id="PTHR43179:SF12">
    <property type="entry name" value="GALACTOFURANOSYLTRANSFERASE GLFT2"/>
    <property type="match status" value="1"/>
</dbReference>
<feature type="domain" description="Glycosyltransferase 2-like" evidence="5">
    <location>
        <begin position="15"/>
        <end position="150"/>
    </location>
</feature>
<proteinExistence type="inferred from homology"/>
<keyword evidence="3" id="KW-0328">Glycosyltransferase</keyword>
<dbReference type="EMBL" id="MLOK01000056">
    <property type="protein sequence ID" value="OIM20485.1"/>
    <property type="molecule type" value="Genomic_DNA"/>
</dbReference>